<evidence type="ECO:0000313" key="4">
    <source>
        <dbReference type="Proteomes" id="UP001310594"/>
    </source>
</evidence>
<proteinExistence type="predicted"/>
<dbReference type="Gene3D" id="3.40.50.1820">
    <property type="entry name" value="alpha/beta hydrolase"/>
    <property type="match status" value="1"/>
</dbReference>
<evidence type="ECO:0000259" key="2">
    <source>
        <dbReference type="Pfam" id="PF12697"/>
    </source>
</evidence>
<gene>
    <name evidence="3" type="ORF">LTR97_005291</name>
</gene>
<dbReference type="Proteomes" id="UP001310594">
    <property type="component" value="Unassembled WGS sequence"/>
</dbReference>
<organism evidence="3 4">
    <name type="scientific">Elasticomyces elasticus</name>
    <dbReference type="NCBI Taxonomy" id="574655"/>
    <lineage>
        <taxon>Eukaryota</taxon>
        <taxon>Fungi</taxon>
        <taxon>Dikarya</taxon>
        <taxon>Ascomycota</taxon>
        <taxon>Pezizomycotina</taxon>
        <taxon>Dothideomycetes</taxon>
        <taxon>Dothideomycetidae</taxon>
        <taxon>Mycosphaerellales</taxon>
        <taxon>Teratosphaeriaceae</taxon>
        <taxon>Elasticomyces</taxon>
    </lineage>
</organism>
<dbReference type="AlphaFoldDB" id="A0AAN7VS70"/>
<reference evidence="3" key="1">
    <citation type="submission" date="2023-08" db="EMBL/GenBank/DDBJ databases">
        <title>Black Yeasts Isolated from many extreme environments.</title>
        <authorList>
            <person name="Coleine C."/>
            <person name="Stajich J.E."/>
            <person name="Selbmann L."/>
        </authorList>
    </citation>
    <scope>NUCLEOTIDE SEQUENCE</scope>
    <source>
        <strain evidence="3">CCFEE 5810</strain>
    </source>
</reference>
<feature type="chain" id="PRO_5043048943" description="AB hydrolase-1 domain-containing protein" evidence="1">
    <location>
        <begin position="20"/>
        <end position="394"/>
    </location>
</feature>
<keyword evidence="1" id="KW-0732">Signal</keyword>
<feature type="signal peptide" evidence="1">
    <location>
        <begin position="1"/>
        <end position="19"/>
    </location>
</feature>
<dbReference type="InterPro" id="IPR000073">
    <property type="entry name" value="AB_hydrolase_1"/>
</dbReference>
<dbReference type="InterPro" id="IPR029058">
    <property type="entry name" value="AB_hydrolase_fold"/>
</dbReference>
<protein>
    <recommendedName>
        <fullName evidence="2">AB hydrolase-1 domain-containing protein</fullName>
    </recommendedName>
</protein>
<comment type="caution">
    <text evidence="3">The sequence shown here is derived from an EMBL/GenBank/DDBJ whole genome shotgun (WGS) entry which is preliminary data.</text>
</comment>
<dbReference type="SUPFAM" id="SSF53474">
    <property type="entry name" value="alpha/beta-Hydrolases"/>
    <property type="match status" value="1"/>
</dbReference>
<name>A0AAN7VS70_9PEZI</name>
<sequence>MWRIYSALSAAIFAARAVAAPTNNSAPQCHDFMLDVPVVATTYVLDILRVNNNIDAVNYALDIDGRTSKNATERVLGTTTISDTFTVKATFCTPSVANDKHILQILTHGLVVDSRYWDIEIDRANYSYVQAAVDAGYSVLNYDRLGHGQSQKPDAYTIVQGPLEVEILRGITEMARNGTISSSSLPFVAPAFETVVHVGHSYGSFLTSALLVAYPELSSGAILTGYTITNSSAPGTSTVAMGFQYAATNNPDLFGDRGSGYIVPASVSQVQTGFYHRKNGSDPAGFTDDLLAYGEHIKQPLTVAEWVTIHGLLKLAPAPAYKGPLQFFLAENDYLLCASDCKADYDLTILGGAYPAVSDLDVYLQPGAGHGLTFHKNATAGYAVMMDFLAKNKL</sequence>
<dbReference type="EMBL" id="JAVRQU010000007">
    <property type="protein sequence ID" value="KAK5700774.1"/>
    <property type="molecule type" value="Genomic_DNA"/>
</dbReference>
<evidence type="ECO:0000313" key="3">
    <source>
        <dbReference type="EMBL" id="KAK5700774.1"/>
    </source>
</evidence>
<feature type="domain" description="AB hydrolase-1" evidence="2">
    <location>
        <begin position="105"/>
        <end position="374"/>
    </location>
</feature>
<dbReference type="Pfam" id="PF12697">
    <property type="entry name" value="Abhydrolase_6"/>
    <property type="match status" value="1"/>
</dbReference>
<accession>A0AAN7VS70</accession>
<evidence type="ECO:0000256" key="1">
    <source>
        <dbReference type="SAM" id="SignalP"/>
    </source>
</evidence>